<dbReference type="EMBL" id="LANP01000022">
    <property type="protein sequence ID" value="KJV55436.1"/>
    <property type="molecule type" value="Genomic_DNA"/>
</dbReference>
<evidence type="ECO:0000313" key="1">
    <source>
        <dbReference type="EMBL" id="KJV55436.1"/>
    </source>
</evidence>
<keyword evidence="2" id="KW-1185">Reference proteome</keyword>
<dbReference type="Proteomes" id="UP000033616">
    <property type="component" value="Unassembled WGS sequence"/>
</dbReference>
<comment type="caution">
    <text evidence="1">The sequence shown here is derived from an EMBL/GenBank/DDBJ whole genome shotgun (WGS) entry which is preliminary data.</text>
</comment>
<organism evidence="1 2">
    <name type="scientific">Orientia chuto str. Dubai</name>
    <dbReference type="NCBI Taxonomy" id="1359168"/>
    <lineage>
        <taxon>Bacteria</taxon>
        <taxon>Pseudomonadati</taxon>
        <taxon>Pseudomonadota</taxon>
        <taxon>Alphaproteobacteria</taxon>
        <taxon>Rickettsiales</taxon>
        <taxon>Rickettsiaceae</taxon>
        <taxon>Rickettsieae</taxon>
        <taxon>Orientia</taxon>
    </lineage>
</organism>
<accession>A0A0F3MIE9</accession>
<gene>
    <name evidence="1" type="primary">ank1F1</name>
    <name evidence="1" type="ORF">OCHUTO_0834</name>
</gene>
<reference evidence="1 2" key="1">
    <citation type="submission" date="2015-02" db="EMBL/GenBank/DDBJ databases">
        <title>Genome Sequencing of Rickettsiales.</title>
        <authorList>
            <person name="Daugherty S.C."/>
            <person name="Su Q."/>
            <person name="Abolude K."/>
            <person name="Beier-Sexton M."/>
            <person name="Carlyon J.A."/>
            <person name="Carter R."/>
            <person name="Day N.P."/>
            <person name="Dumler S.J."/>
            <person name="Dyachenko V."/>
            <person name="Godinez A."/>
            <person name="Kurtti T.J."/>
            <person name="Lichay M."/>
            <person name="Mullins K.E."/>
            <person name="Ott S."/>
            <person name="Pappas-Brown V."/>
            <person name="Paris D.H."/>
            <person name="Patel P."/>
            <person name="Richards A.L."/>
            <person name="Sadzewicz L."/>
            <person name="Sears K."/>
            <person name="Seidman D."/>
            <person name="Sengamalay N."/>
            <person name="Stenos J."/>
            <person name="Tallon L.J."/>
            <person name="Vincent G."/>
            <person name="Fraser C.M."/>
            <person name="Munderloh U."/>
            <person name="Dunning-Hotopp J.C."/>
        </authorList>
    </citation>
    <scope>NUCLEOTIDE SEQUENCE [LARGE SCALE GENOMIC DNA]</scope>
    <source>
        <strain evidence="1 2">Fuller</strain>
    </source>
</reference>
<sequence>MLLERGADASIVNKTGDTPLNVAMDRNRSTNEQADLLKLLVHHIVKSEHAGNKASDLEGCIKNRALIQQSDILMTHRQVSEKEIEELKNIKVGSNKNMFSAFLI</sequence>
<dbReference type="Gene3D" id="1.25.40.20">
    <property type="entry name" value="Ankyrin repeat-containing domain"/>
    <property type="match status" value="1"/>
</dbReference>
<dbReference type="PATRIC" id="fig|1359168.3.peg.563"/>
<proteinExistence type="predicted"/>
<protein>
    <submittedName>
        <fullName evidence="1">Ankyrin repeat with 8 ankyrin repeats domain protein</fullName>
    </submittedName>
</protein>
<name>A0A0F3MIE9_9RICK</name>
<dbReference type="InterPro" id="IPR036770">
    <property type="entry name" value="Ankyrin_rpt-contain_sf"/>
</dbReference>
<dbReference type="AlphaFoldDB" id="A0A0F3MIE9"/>
<evidence type="ECO:0000313" key="2">
    <source>
        <dbReference type="Proteomes" id="UP000033616"/>
    </source>
</evidence>